<proteinExistence type="predicted"/>
<gene>
    <name evidence="1" type="ORF">KL86CLO1_10805</name>
</gene>
<dbReference type="EMBL" id="FLUN01000001">
    <property type="protein sequence ID" value="SBV96641.1"/>
    <property type="molecule type" value="Genomic_DNA"/>
</dbReference>
<name>A0A212JB59_9FIRM</name>
<dbReference type="AlphaFoldDB" id="A0A212JB59"/>
<sequence>MCNNDFDDFDWVRELGLDEDDILDIRDMLDNDDTRRCFRRCFRRCLRRCIFCCRRCSG</sequence>
<organism evidence="1">
    <name type="scientific">uncultured Eubacteriales bacterium</name>
    <dbReference type="NCBI Taxonomy" id="172733"/>
    <lineage>
        <taxon>Bacteria</taxon>
        <taxon>Bacillati</taxon>
        <taxon>Bacillota</taxon>
        <taxon>Clostridia</taxon>
        <taxon>Eubacteriales</taxon>
        <taxon>environmental samples</taxon>
    </lineage>
</organism>
<accession>A0A212JB59</accession>
<reference evidence="1" key="1">
    <citation type="submission" date="2016-04" db="EMBL/GenBank/DDBJ databases">
        <authorList>
            <person name="Evans L.H."/>
            <person name="Alamgir A."/>
            <person name="Owens N."/>
            <person name="Weber N.D."/>
            <person name="Virtaneva K."/>
            <person name="Barbian K."/>
            <person name="Babar A."/>
            <person name="Rosenke K."/>
        </authorList>
    </citation>
    <scope>NUCLEOTIDE SEQUENCE</scope>
    <source>
        <strain evidence="1">86</strain>
    </source>
</reference>
<protein>
    <submittedName>
        <fullName evidence="1">Uncharacterized protein</fullName>
    </submittedName>
</protein>
<evidence type="ECO:0000313" key="1">
    <source>
        <dbReference type="EMBL" id="SBV96641.1"/>
    </source>
</evidence>